<dbReference type="InterPro" id="IPR001387">
    <property type="entry name" value="Cro/C1-type_HTH"/>
</dbReference>
<sequence length="274" mass="31318">MKEQNNFWAHNLKFLRNRKKMTQDDLATALQCTRTKLKALETGATRNPPLEDQILISDFFKIDIDTFVRLDLSQLGELRLRELEAGDMSYITGKKMRVLATTITPDNKEQVEMVSHKAQAGYTAGYTDPDYISSLPVFHMPQLPADRKFRMFPVKGESMLPVPEGAFVIVEYIQDWSHLKDGTPCVVITKNEGIVFKMVYNRIQQSGQLHLVSLNPLFKPYDLPVSEVLEMWKYNSYWTNTDLTPQPDMDAILQALGKLDAKVERLVSNTNATN</sequence>
<feature type="domain" description="HTH cro/C1-type" evidence="4">
    <location>
        <begin position="12"/>
        <end position="67"/>
    </location>
</feature>
<dbReference type="AlphaFoldDB" id="A0A365XWT5"/>
<accession>A0A365XWT5</accession>
<dbReference type="OrthoDB" id="3831186at2"/>
<keyword evidence="2 5" id="KW-0238">DNA-binding</keyword>
<name>A0A365XWT5_9BACT</name>
<evidence type="ECO:0000313" key="6">
    <source>
        <dbReference type="Proteomes" id="UP000253410"/>
    </source>
</evidence>
<evidence type="ECO:0000259" key="4">
    <source>
        <dbReference type="PROSITE" id="PS50943"/>
    </source>
</evidence>
<dbReference type="Pfam" id="PF01381">
    <property type="entry name" value="HTH_3"/>
    <property type="match status" value="1"/>
</dbReference>
<comment type="caution">
    <text evidence="5">The sequence shown here is derived from an EMBL/GenBank/DDBJ whole genome shotgun (WGS) entry which is preliminary data.</text>
</comment>
<evidence type="ECO:0000313" key="5">
    <source>
        <dbReference type="EMBL" id="RBL90839.1"/>
    </source>
</evidence>
<dbReference type="Pfam" id="PF00717">
    <property type="entry name" value="Peptidase_S24"/>
    <property type="match status" value="1"/>
</dbReference>
<dbReference type="CDD" id="cd00093">
    <property type="entry name" value="HTH_XRE"/>
    <property type="match status" value="1"/>
</dbReference>
<keyword evidence="1" id="KW-0805">Transcription regulation</keyword>
<evidence type="ECO:0000256" key="3">
    <source>
        <dbReference type="ARBA" id="ARBA00023163"/>
    </source>
</evidence>
<dbReference type="InterPro" id="IPR039418">
    <property type="entry name" value="LexA-like"/>
</dbReference>
<evidence type="ECO:0000256" key="1">
    <source>
        <dbReference type="ARBA" id="ARBA00023015"/>
    </source>
</evidence>
<gene>
    <name evidence="5" type="ORF">DF182_30885</name>
</gene>
<dbReference type="SUPFAM" id="SSF47413">
    <property type="entry name" value="lambda repressor-like DNA-binding domains"/>
    <property type="match status" value="1"/>
</dbReference>
<dbReference type="CDD" id="cd06529">
    <property type="entry name" value="S24_LexA-like"/>
    <property type="match status" value="1"/>
</dbReference>
<dbReference type="SMART" id="SM00530">
    <property type="entry name" value="HTH_XRE"/>
    <property type="match status" value="1"/>
</dbReference>
<dbReference type="PROSITE" id="PS50943">
    <property type="entry name" value="HTH_CROC1"/>
    <property type="match status" value="1"/>
</dbReference>
<proteinExistence type="predicted"/>
<dbReference type="SUPFAM" id="SSF51306">
    <property type="entry name" value="LexA/Signal peptidase"/>
    <property type="match status" value="1"/>
</dbReference>
<organism evidence="5 6">
    <name type="scientific">Chitinophaga flava</name>
    <dbReference type="NCBI Taxonomy" id="2259036"/>
    <lineage>
        <taxon>Bacteria</taxon>
        <taxon>Pseudomonadati</taxon>
        <taxon>Bacteroidota</taxon>
        <taxon>Chitinophagia</taxon>
        <taxon>Chitinophagales</taxon>
        <taxon>Chitinophagaceae</taxon>
        <taxon>Chitinophaga</taxon>
    </lineage>
</organism>
<dbReference type="Gene3D" id="2.10.109.10">
    <property type="entry name" value="Umud Fragment, subunit A"/>
    <property type="match status" value="1"/>
</dbReference>
<reference evidence="5 6" key="1">
    <citation type="submission" date="2018-05" db="EMBL/GenBank/DDBJ databases">
        <title>Chitinophaga sp. K3CV102501T nov., isolated from isolated from a monsoon evergreen broad-leaved forest soil.</title>
        <authorList>
            <person name="Lv Y."/>
        </authorList>
    </citation>
    <scope>NUCLEOTIDE SEQUENCE [LARGE SCALE GENOMIC DNA]</scope>
    <source>
        <strain evidence="5 6">GDMCC 1.1325</strain>
    </source>
</reference>
<dbReference type="RefSeq" id="WP_113619596.1">
    <property type="nucleotide sequence ID" value="NZ_QFFJ01000002.1"/>
</dbReference>
<dbReference type="InterPro" id="IPR036286">
    <property type="entry name" value="LexA/Signal_pep-like_sf"/>
</dbReference>
<evidence type="ECO:0000256" key="2">
    <source>
        <dbReference type="ARBA" id="ARBA00023125"/>
    </source>
</evidence>
<dbReference type="Gene3D" id="1.10.260.40">
    <property type="entry name" value="lambda repressor-like DNA-binding domains"/>
    <property type="match status" value="1"/>
</dbReference>
<dbReference type="InterPro" id="IPR015927">
    <property type="entry name" value="Peptidase_S24_S26A/B/C"/>
</dbReference>
<dbReference type="PANTHER" id="PTHR40661:SF3">
    <property type="entry name" value="FELS-1 PROPHAGE TRANSCRIPTIONAL REGULATOR"/>
    <property type="match status" value="1"/>
</dbReference>
<dbReference type="Proteomes" id="UP000253410">
    <property type="component" value="Unassembled WGS sequence"/>
</dbReference>
<protein>
    <submittedName>
        <fullName evidence="5">DNA-binding protein</fullName>
    </submittedName>
</protein>
<keyword evidence="6" id="KW-1185">Reference proteome</keyword>
<dbReference type="EMBL" id="QFFJ01000002">
    <property type="protein sequence ID" value="RBL90839.1"/>
    <property type="molecule type" value="Genomic_DNA"/>
</dbReference>
<keyword evidence="3" id="KW-0804">Transcription</keyword>
<dbReference type="GO" id="GO:0003677">
    <property type="term" value="F:DNA binding"/>
    <property type="evidence" value="ECO:0007669"/>
    <property type="project" value="UniProtKB-KW"/>
</dbReference>
<dbReference type="InterPro" id="IPR010982">
    <property type="entry name" value="Lambda_DNA-bd_dom_sf"/>
</dbReference>
<dbReference type="PANTHER" id="PTHR40661">
    <property type="match status" value="1"/>
</dbReference>